<dbReference type="AlphaFoldDB" id="A0A543II65"/>
<evidence type="ECO:0000313" key="2">
    <source>
        <dbReference type="EMBL" id="TQM70256.1"/>
    </source>
</evidence>
<evidence type="ECO:0000313" key="3">
    <source>
        <dbReference type="Proteomes" id="UP000316706"/>
    </source>
</evidence>
<feature type="region of interest" description="Disordered" evidence="1">
    <location>
        <begin position="68"/>
        <end position="89"/>
    </location>
</feature>
<dbReference type="OrthoDB" id="5125216at2"/>
<sequence length="89" mass="9868">MKARMMFMAGAAIGYVLGTKAGRERYEQIKRLSQQVSENPNVQEAAGRIRAKGEEFAGKAGQMRERIPQQVAGRRGAEQEEESPQVYPG</sequence>
<accession>A0A543II65</accession>
<protein>
    <recommendedName>
        <fullName evidence="4">YtxH-like protein</fullName>
    </recommendedName>
</protein>
<organism evidence="2 3">
    <name type="scientific">Actinomadura hallensis</name>
    <dbReference type="NCBI Taxonomy" id="337895"/>
    <lineage>
        <taxon>Bacteria</taxon>
        <taxon>Bacillati</taxon>
        <taxon>Actinomycetota</taxon>
        <taxon>Actinomycetes</taxon>
        <taxon>Streptosporangiales</taxon>
        <taxon>Thermomonosporaceae</taxon>
        <taxon>Actinomadura</taxon>
    </lineage>
</organism>
<evidence type="ECO:0008006" key="4">
    <source>
        <dbReference type="Google" id="ProtNLM"/>
    </source>
</evidence>
<reference evidence="2 3" key="1">
    <citation type="submission" date="2019-06" db="EMBL/GenBank/DDBJ databases">
        <title>Sequencing the genomes of 1000 actinobacteria strains.</title>
        <authorList>
            <person name="Klenk H.-P."/>
        </authorList>
    </citation>
    <scope>NUCLEOTIDE SEQUENCE [LARGE SCALE GENOMIC DNA]</scope>
    <source>
        <strain evidence="2 3">DSM 45043</strain>
    </source>
</reference>
<name>A0A543II65_9ACTN</name>
<proteinExistence type="predicted"/>
<dbReference type="Proteomes" id="UP000316706">
    <property type="component" value="Unassembled WGS sequence"/>
</dbReference>
<evidence type="ECO:0000256" key="1">
    <source>
        <dbReference type="SAM" id="MobiDB-lite"/>
    </source>
</evidence>
<dbReference type="EMBL" id="VFPO01000001">
    <property type="protein sequence ID" value="TQM70256.1"/>
    <property type="molecule type" value="Genomic_DNA"/>
</dbReference>
<dbReference type="RefSeq" id="WP_141970975.1">
    <property type="nucleotide sequence ID" value="NZ_VFPO01000001.1"/>
</dbReference>
<comment type="caution">
    <text evidence="2">The sequence shown here is derived from an EMBL/GenBank/DDBJ whole genome shotgun (WGS) entry which is preliminary data.</text>
</comment>
<keyword evidence="3" id="KW-1185">Reference proteome</keyword>
<gene>
    <name evidence="2" type="ORF">FHX41_3979</name>
</gene>